<reference evidence="2 3" key="1">
    <citation type="journal article" date="2013" name="ISME J.">
        <title>By their genes ye shall know them: genomic signatures of predatory bacteria.</title>
        <authorList>
            <person name="Pasternak Z."/>
            <person name="Pietrokovski S."/>
            <person name="Rotem O."/>
            <person name="Gophna U."/>
            <person name="Lurie-Weinberger M.N."/>
            <person name="Jurkevitch E."/>
        </authorList>
    </citation>
    <scope>NUCLEOTIDE SEQUENCE [LARGE SCALE GENOMIC DNA]</scope>
    <source>
        <strain evidence="2 3">JSS</strain>
    </source>
</reference>
<gene>
    <name evidence="2" type="ORF">A11Q_2571</name>
</gene>
<dbReference type="STRING" id="1184267.A11Q_2571"/>
<protein>
    <submittedName>
        <fullName evidence="2">Uncharacterized protein</fullName>
    </submittedName>
</protein>
<name>M4VBL3_9BACT</name>
<evidence type="ECO:0000313" key="2">
    <source>
        <dbReference type="EMBL" id="AGH96787.1"/>
    </source>
</evidence>
<keyword evidence="1" id="KW-1133">Transmembrane helix</keyword>
<sequence>MRFSQISSSLKVDFKRVGIVILLTIVVFLAVFVSLKYKSFAFSVYERSSAKHIMEMFKVSQDSFKKEFEKYNFNTEENNRYLNMGSEVKGYSYFRDIPSDYSDKIEERYRPFLNESNYRIIVIVESFRYKKYSIWTFDHQGNLEKIYEESL</sequence>
<organism evidence="2 3">
    <name type="scientific">Pseudobdellovibrio exovorus JSS</name>
    <dbReference type="NCBI Taxonomy" id="1184267"/>
    <lineage>
        <taxon>Bacteria</taxon>
        <taxon>Pseudomonadati</taxon>
        <taxon>Bdellovibrionota</taxon>
        <taxon>Bdellovibrionia</taxon>
        <taxon>Bdellovibrionales</taxon>
        <taxon>Pseudobdellovibrionaceae</taxon>
        <taxon>Pseudobdellovibrio</taxon>
    </lineage>
</organism>
<keyword evidence="1" id="KW-0472">Membrane</keyword>
<dbReference type="PATRIC" id="fig|1184267.3.peg.2599"/>
<dbReference type="EMBL" id="CP003537">
    <property type="protein sequence ID" value="AGH96787.1"/>
    <property type="molecule type" value="Genomic_DNA"/>
</dbReference>
<keyword evidence="3" id="KW-1185">Reference proteome</keyword>
<dbReference type="AlphaFoldDB" id="M4VBL3"/>
<evidence type="ECO:0000313" key="3">
    <source>
        <dbReference type="Proteomes" id="UP000012040"/>
    </source>
</evidence>
<keyword evidence="1" id="KW-0812">Transmembrane</keyword>
<dbReference type="HOGENOM" id="CLU_1727764_0_0_7"/>
<proteinExistence type="predicted"/>
<dbReference type="KEGG" id="bex:A11Q_2571"/>
<dbReference type="Proteomes" id="UP000012040">
    <property type="component" value="Chromosome"/>
</dbReference>
<evidence type="ECO:0000256" key="1">
    <source>
        <dbReference type="SAM" id="Phobius"/>
    </source>
</evidence>
<feature type="transmembrane region" description="Helical" evidence="1">
    <location>
        <begin position="17"/>
        <end position="37"/>
    </location>
</feature>
<accession>M4VBL3</accession>